<gene>
    <name evidence="3" type="ORF">PTTT1_LOCUS54322</name>
</gene>
<protein>
    <recommendedName>
        <fullName evidence="2">Sulfotransferase domain-containing protein</fullName>
    </recommendedName>
</protein>
<evidence type="ECO:0000259" key="2">
    <source>
        <dbReference type="Pfam" id="PF00685"/>
    </source>
</evidence>
<dbReference type="InterPro" id="IPR051589">
    <property type="entry name" value="Sialate-O-sulfotransferase"/>
</dbReference>
<dbReference type="EMBL" id="OU594950">
    <property type="protein sequence ID" value="CAG9294325.1"/>
    <property type="molecule type" value="Genomic_DNA"/>
</dbReference>
<evidence type="ECO:0000313" key="3">
    <source>
        <dbReference type="EMBL" id="CAG9294325.1"/>
    </source>
</evidence>
<sequence>MEKVPRYPLSVILSFLTETEGTSLLITKRRYAYQLLPVFQQKVDGFEGLSVQNVKRRHRFMPLPVQDPFTLLARSNTRRLYRRRTRPTPGLSTSALASREWGTSPRFSHELELLRFLSQGHELCKHTGTLLVSYPRSGNTLVRTLLERTTGIVTGSDTRPDRGLSRELAEQHSLVGEGISQPNLVSFVKTHWPERTGNAQYTGKRAVLLVRNPFDAIDSYWNMNATKSHTRSLADEVYNRFRDKFGRLVRNEIQIWIKFLDFWLTESGVPVLIVRFEDLVENTERELSRILRFSFQQAELSNAWQDRIRHAAKHEIDALGSYQPRSASRGVASIGKSLRKKRYSDDLLCYLHTSSQSHRVDYLKRFGYDVCTQGFPLNLKFGCYGDSNMEYRVADTSVQVNVGAPIRPVSCEFGRLLQQWRYSVTDTDRNPLPTV</sequence>
<dbReference type="AlphaFoldDB" id="A0A8J9X8X7"/>
<accession>A0A8J9X8X7</accession>
<name>A0A8J9X8X7_PHATR</name>
<dbReference type="PANTHER" id="PTHR45964:SF5">
    <property type="entry name" value="WSCD FAMILY MEMBER CG9164"/>
    <property type="match status" value="1"/>
</dbReference>
<dbReference type="Proteomes" id="UP000836788">
    <property type="component" value="Chromosome 9"/>
</dbReference>
<dbReference type="InterPro" id="IPR027417">
    <property type="entry name" value="P-loop_NTPase"/>
</dbReference>
<dbReference type="PANTHER" id="PTHR45964">
    <property type="entry name" value="WSCD FAMILY MEMBER CG9164"/>
    <property type="match status" value="1"/>
</dbReference>
<dbReference type="Pfam" id="PF00685">
    <property type="entry name" value="Sulfotransfer_1"/>
    <property type="match status" value="1"/>
</dbReference>
<comment type="similarity">
    <text evidence="1">Belongs to the WSCD family.</text>
</comment>
<dbReference type="SUPFAM" id="SSF52540">
    <property type="entry name" value="P-loop containing nucleoside triphosphate hydrolases"/>
    <property type="match status" value="1"/>
</dbReference>
<proteinExistence type="inferred from homology"/>
<reference evidence="3" key="1">
    <citation type="submission" date="2022-02" db="EMBL/GenBank/DDBJ databases">
        <authorList>
            <person name="Giguere J D."/>
        </authorList>
    </citation>
    <scope>NUCLEOTIDE SEQUENCE</scope>
    <source>
        <strain evidence="3">CCAP 1055/1</strain>
    </source>
</reference>
<dbReference type="Gene3D" id="3.40.50.300">
    <property type="entry name" value="P-loop containing nucleotide triphosphate hydrolases"/>
    <property type="match status" value="1"/>
</dbReference>
<feature type="domain" description="Sulfotransferase" evidence="2">
    <location>
        <begin position="129"/>
        <end position="297"/>
    </location>
</feature>
<organism evidence="3">
    <name type="scientific">Phaeodactylum tricornutum</name>
    <name type="common">Diatom</name>
    <dbReference type="NCBI Taxonomy" id="2850"/>
    <lineage>
        <taxon>Eukaryota</taxon>
        <taxon>Sar</taxon>
        <taxon>Stramenopiles</taxon>
        <taxon>Ochrophyta</taxon>
        <taxon>Bacillariophyta</taxon>
        <taxon>Bacillariophyceae</taxon>
        <taxon>Bacillariophycidae</taxon>
        <taxon>Naviculales</taxon>
        <taxon>Phaeodactylaceae</taxon>
        <taxon>Phaeodactylum</taxon>
    </lineage>
</organism>
<dbReference type="GO" id="GO:0008146">
    <property type="term" value="F:sulfotransferase activity"/>
    <property type="evidence" value="ECO:0007669"/>
    <property type="project" value="InterPro"/>
</dbReference>
<evidence type="ECO:0000256" key="1">
    <source>
        <dbReference type="ARBA" id="ARBA00010236"/>
    </source>
</evidence>
<dbReference type="InterPro" id="IPR000863">
    <property type="entry name" value="Sulfotransferase_dom"/>
</dbReference>